<keyword evidence="1" id="KW-0812">Transmembrane</keyword>
<keyword evidence="1" id="KW-1133">Transmembrane helix</keyword>
<comment type="caution">
    <text evidence="3">The sequence shown here is derived from an EMBL/GenBank/DDBJ whole genome shotgun (WGS) entry which is preliminary data.</text>
</comment>
<feature type="transmembrane region" description="Helical" evidence="1">
    <location>
        <begin position="40"/>
        <end position="57"/>
    </location>
</feature>
<feature type="transmembrane region" description="Helical" evidence="1">
    <location>
        <begin position="89"/>
        <end position="109"/>
    </location>
</feature>
<dbReference type="RefSeq" id="WP_050660235.1">
    <property type="nucleotide sequence ID" value="NZ_JBLXAC010000015.1"/>
</dbReference>
<organism evidence="3 4">
    <name type="scientific">Gallaecimonas pentaromativorans</name>
    <dbReference type="NCBI Taxonomy" id="584787"/>
    <lineage>
        <taxon>Bacteria</taxon>
        <taxon>Pseudomonadati</taxon>
        <taxon>Pseudomonadota</taxon>
        <taxon>Gammaproteobacteria</taxon>
        <taxon>Enterobacterales</taxon>
        <taxon>Gallaecimonadaceae</taxon>
        <taxon>Gallaecimonas</taxon>
    </lineage>
</organism>
<dbReference type="Pfam" id="PF04892">
    <property type="entry name" value="VanZ"/>
    <property type="match status" value="1"/>
</dbReference>
<dbReference type="PANTHER" id="PTHR28008">
    <property type="entry name" value="DOMAIN PROTEIN, PUTATIVE (AFU_ORTHOLOGUE AFUA_3G10980)-RELATED"/>
    <property type="match status" value="1"/>
</dbReference>
<feature type="transmembrane region" description="Helical" evidence="1">
    <location>
        <begin position="64"/>
        <end position="83"/>
    </location>
</feature>
<dbReference type="InterPro" id="IPR006976">
    <property type="entry name" value="VanZ-like"/>
</dbReference>
<evidence type="ECO:0000313" key="3">
    <source>
        <dbReference type="EMBL" id="ROQ18766.1"/>
    </source>
</evidence>
<dbReference type="PANTHER" id="PTHR28008:SF1">
    <property type="entry name" value="DOMAIN PROTEIN, PUTATIVE (AFU_ORTHOLOGUE AFUA_3G10980)-RELATED"/>
    <property type="match status" value="1"/>
</dbReference>
<protein>
    <submittedName>
        <fullName evidence="3">VanZ like protein</fullName>
    </submittedName>
</protein>
<reference evidence="3 4" key="1">
    <citation type="submission" date="2018-11" db="EMBL/GenBank/DDBJ databases">
        <title>Genomic Encyclopedia of Type Strains, Phase IV (KMG-IV): sequencing the most valuable type-strain genomes for metagenomic binning, comparative biology and taxonomic classification.</title>
        <authorList>
            <person name="Goeker M."/>
        </authorList>
    </citation>
    <scope>NUCLEOTIDE SEQUENCE [LARGE SCALE GENOMIC DNA]</scope>
    <source>
        <strain evidence="3 4">DSM 21945</strain>
    </source>
</reference>
<dbReference type="NCBIfam" id="NF037970">
    <property type="entry name" value="vanZ_1"/>
    <property type="match status" value="1"/>
</dbReference>
<evidence type="ECO:0000259" key="2">
    <source>
        <dbReference type="Pfam" id="PF04892"/>
    </source>
</evidence>
<dbReference type="EMBL" id="RJUL01000017">
    <property type="protein sequence ID" value="ROQ18766.1"/>
    <property type="molecule type" value="Genomic_DNA"/>
</dbReference>
<proteinExistence type="predicted"/>
<dbReference type="STRING" id="584787.GCA_001247655_01356"/>
<sequence length="114" mass="12888">MQAVLLSPRTYQILLALALLTTALFAITKSSYPQPGGDKTMHATAFFVLSLLTYGAWRRYLLPQWLGLAAYGALIELVQWYLPYRDASLYDWCADMVGVAIAYSLVLVVRKWPR</sequence>
<name>A0A3N1P1K8_9GAMM</name>
<evidence type="ECO:0000313" key="4">
    <source>
        <dbReference type="Proteomes" id="UP000268033"/>
    </source>
</evidence>
<evidence type="ECO:0000256" key="1">
    <source>
        <dbReference type="SAM" id="Phobius"/>
    </source>
</evidence>
<keyword evidence="4" id="KW-1185">Reference proteome</keyword>
<dbReference type="OrthoDB" id="8564037at2"/>
<dbReference type="AlphaFoldDB" id="A0A3N1P1K8"/>
<keyword evidence="1" id="KW-0472">Membrane</keyword>
<dbReference type="Proteomes" id="UP000268033">
    <property type="component" value="Unassembled WGS sequence"/>
</dbReference>
<gene>
    <name evidence="3" type="ORF">EDC28_11732</name>
</gene>
<accession>A0A3N1P1K8</accession>
<feature type="domain" description="VanZ-like" evidence="2">
    <location>
        <begin position="41"/>
        <end position="109"/>
    </location>
</feature>